<evidence type="ECO:0000256" key="1">
    <source>
        <dbReference type="ARBA" id="ARBA00007801"/>
    </source>
</evidence>
<evidence type="ECO:0000256" key="4">
    <source>
        <dbReference type="ARBA" id="ARBA00023002"/>
    </source>
</evidence>
<protein>
    <submittedName>
        <fullName evidence="8">FAD binding domain-containing protein</fullName>
    </submittedName>
</protein>
<feature type="compositionally biased region" description="Polar residues" evidence="5">
    <location>
        <begin position="516"/>
        <end position="533"/>
    </location>
</feature>
<evidence type="ECO:0000313" key="9">
    <source>
        <dbReference type="Proteomes" id="UP001172159"/>
    </source>
</evidence>
<dbReference type="InterPro" id="IPR002938">
    <property type="entry name" value="FAD-bd"/>
</dbReference>
<evidence type="ECO:0000256" key="3">
    <source>
        <dbReference type="ARBA" id="ARBA00022827"/>
    </source>
</evidence>
<evidence type="ECO:0000259" key="7">
    <source>
        <dbReference type="Pfam" id="PF07976"/>
    </source>
</evidence>
<keyword evidence="9" id="KW-1185">Reference proteome</keyword>
<dbReference type="SUPFAM" id="SSF51905">
    <property type="entry name" value="FAD/NAD(P)-binding domain"/>
    <property type="match status" value="1"/>
</dbReference>
<dbReference type="Pfam" id="PF07976">
    <property type="entry name" value="Phe_hydrox_dim"/>
    <property type="match status" value="1"/>
</dbReference>
<feature type="region of interest" description="Disordered" evidence="5">
    <location>
        <begin position="478"/>
        <end position="537"/>
    </location>
</feature>
<dbReference type="Pfam" id="PF01494">
    <property type="entry name" value="FAD_binding_3"/>
    <property type="match status" value="1"/>
</dbReference>
<sequence>MARALPPHTWENGFKKPIEASATPWVWKDEQDDDPDSFVTPPSKELLTSTAHNHVGINVIRTWPTLFDGTNNPHGTPDWWRPADEVDVLIVGAGPSGLEVALSLARQGVSFRIIDKAPTPLTAGRADGVQPRFLETVATWGLASEIAEEGPLIERTAIYLDGKKLLFNRSHQCDSRYRGLHVITQGQIERIFIRDLARHKSLVERERILSNYTVEDQGDYPVRATVKNERTREENTVRAKYLVGSDGAASTIRKSLSIPFDGVSTDIYWGIMDCVFETDYPHAWVFGSVISSKHGGCVIIPREDGYIRLYTQLDVSQTGPIAAARQQSDASFAEAGGRVEIETVTPEEVLEQANRIFAPYKLKFAAPLSWFAIWKISERVARSYSSPDMRVHLVGDAAHVHSVMGAFGLNASILDAANLAWKLGLAAKNLADPQVVLPTYGLERREHAVRVIEVSGTYLRFVTGSAMPVPNLRDFDALESTPKTNGHRTNGHTNGHTNGTTNGHANGANGHVNGADSNSKQVHIHVPSTSGSVDSPPRTQEDVLQFLGKFFQAHGQFLLGVDCPYATSPLAPQTASPLSSPPPVKLNNGVRAPNPRLCFSDNHTGYLYDLFEGPPKFHIVVFGSSLKGQQVRSNVAAFSSALSSKTGFWTRFGGQERFTVTVVIKRMPFEAGNDKILEELKEKAGAKVVFDDRQPDEDAHTTYGANHTKGGVVVIRPDLWVGVTAFPDEVEEKIGGYFDGFLVPV</sequence>
<dbReference type="PANTHER" id="PTHR43004:SF20">
    <property type="entry name" value="2-MONOOXYGENASE, PUTATIVE (AFU_ORTHOLOGUE AFUA_1G13660)-RELATED"/>
    <property type="match status" value="1"/>
</dbReference>
<proteinExistence type="inferred from homology"/>
<accession>A0AA39ZRN8</accession>
<comment type="caution">
    <text evidence="8">The sequence shown here is derived from an EMBL/GenBank/DDBJ whole genome shotgun (WGS) entry which is preliminary data.</text>
</comment>
<dbReference type="GO" id="GO:0071949">
    <property type="term" value="F:FAD binding"/>
    <property type="evidence" value="ECO:0007669"/>
    <property type="project" value="InterPro"/>
</dbReference>
<name>A0AA39ZRN8_9PEZI</name>
<dbReference type="GO" id="GO:0016709">
    <property type="term" value="F:oxidoreductase activity, acting on paired donors, with incorporation or reduction of molecular oxygen, NAD(P)H as one donor, and incorporation of one atom of oxygen"/>
    <property type="evidence" value="ECO:0007669"/>
    <property type="project" value="UniProtKB-ARBA"/>
</dbReference>
<comment type="similarity">
    <text evidence="1">Belongs to the PheA/TfdB FAD monooxygenase family.</text>
</comment>
<gene>
    <name evidence="8" type="ORF">B0T21DRAFT_378615</name>
</gene>
<evidence type="ECO:0000313" key="8">
    <source>
        <dbReference type="EMBL" id="KAK0702437.1"/>
    </source>
</evidence>
<dbReference type="EMBL" id="JAUKTV010000026">
    <property type="protein sequence ID" value="KAK0702437.1"/>
    <property type="molecule type" value="Genomic_DNA"/>
</dbReference>
<evidence type="ECO:0000259" key="6">
    <source>
        <dbReference type="Pfam" id="PF01494"/>
    </source>
</evidence>
<dbReference type="SUPFAM" id="SSF52833">
    <property type="entry name" value="Thioredoxin-like"/>
    <property type="match status" value="1"/>
</dbReference>
<organism evidence="8 9">
    <name type="scientific">Apiosordaria backusii</name>
    <dbReference type="NCBI Taxonomy" id="314023"/>
    <lineage>
        <taxon>Eukaryota</taxon>
        <taxon>Fungi</taxon>
        <taxon>Dikarya</taxon>
        <taxon>Ascomycota</taxon>
        <taxon>Pezizomycotina</taxon>
        <taxon>Sordariomycetes</taxon>
        <taxon>Sordariomycetidae</taxon>
        <taxon>Sordariales</taxon>
        <taxon>Lasiosphaeriaceae</taxon>
        <taxon>Apiosordaria</taxon>
    </lineage>
</organism>
<dbReference type="Gene3D" id="3.30.9.10">
    <property type="entry name" value="D-Amino Acid Oxidase, subunit A, domain 2"/>
    <property type="match status" value="1"/>
</dbReference>
<dbReference type="InterPro" id="IPR012941">
    <property type="entry name" value="Phe_hydrox_C_dim_dom"/>
</dbReference>
<dbReference type="PRINTS" id="PR00420">
    <property type="entry name" value="RNGMNOXGNASE"/>
</dbReference>
<dbReference type="InterPro" id="IPR050641">
    <property type="entry name" value="RIFMO-like"/>
</dbReference>
<reference evidence="8" key="1">
    <citation type="submission" date="2023-06" db="EMBL/GenBank/DDBJ databases">
        <title>Genome-scale phylogeny and comparative genomics of the fungal order Sordariales.</title>
        <authorList>
            <consortium name="Lawrence Berkeley National Laboratory"/>
            <person name="Hensen N."/>
            <person name="Bonometti L."/>
            <person name="Westerberg I."/>
            <person name="Brannstrom I.O."/>
            <person name="Guillou S."/>
            <person name="Cros-Aarteil S."/>
            <person name="Calhoun S."/>
            <person name="Haridas S."/>
            <person name="Kuo A."/>
            <person name="Mondo S."/>
            <person name="Pangilinan J."/>
            <person name="Riley R."/>
            <person name="Labutti K."/>
            <person name="Andreopoulos B."/>
            <person name="Lipzen A."/>
            <person name="Chen C."/>
            <person name="Yanf M."/>
            <person name="Daum C."/>
            <person name="Ng V."/>
            <person name="Clum A."/>
            <person name="Steindorff A."/>
            <person name="Ohm R."/>
            <person name="Martin F."/>
            <person name="Silar P."/>
            <person name="Natvig D."/>
            <person name="Lalanne C."/>
            <person name="Gautier V."/>
            <person name="Ament-Velasquez S.L."/>
            <person name="Kruys A."/>
            <person name="Hutchinson M.I."/>
            <person name="Powell A.J."/>
            <person name="Barry K."/>
            <person name="Miller A.N."/>
            <person name="Grigoriev I.V."/>
            <person name="Debuchy R."/>
            <person name="Gladieux P."/>
            <person name="Thoren M.H."/>
            <person name="Johannesson H."/>
        </authorList>
    </citation>
    <scope>NUCLEOTIDE SEQUENCE</scope>
    <source>
        <strain evidence="8">CBS 540.89</strain>
    </source>
</reference>
<keyword evidence="4" id="KW-0560">Oxidoreductase</keyword>
<evidence type="ECO:0000256" key="5">
    <source>
        <dbReference type="SAM" id="MobiDB-lite"/>
    </source>
</evidence>
<keyword evidence="3" id="KW-0274">FAD</keyword>
<feature type="domain" description="FAD-binding" evidence="6">
    <location>
        <begin position="85"/>
        <end position="453"/>
    </location>
</feature>
<dbReference type="Gene3D" id="3.50.50.60">
    <property type="entry name" value="FAD/NAD(P)-binding domain"/>
    <property type="match status" value="1"/>
</dbReference>
<dbReference type="Gene3D" id="3.40.30.20">
    <property type="match status" value="1"/>
</dbReference>
<feature type="domain" description="Phenol hydroxylase-like C-terminal dimerisation" evidence="7">
    <location>
        <begin position="598"/>
        <end position="744"/>
    </location>
</feature>
<dbReference type="InterPro" id="IPR038220">
    <property type="entry name" value="PHOX_C_sf"/>
</dbReference>
<evidence type="ECO:0000256" key="2">
    <source>
        <dbReference type="ARBA" id="ARBA00022630"/>
    </source>
</evidence>
<keyword evidence="2" id="KW-0285">Flavoprotein</keyword>
<dbReference type="SUPFAM" id="SSF54373">
    <property type="entry name" value="FAD-linked reductases, C-terminal domain"/>
    <property type="match status" value="1"/>
</dbReference>
<feature type="compositionally biased region" description="Low complexity" evidence="5">
    <location>
        <begin position="491"/>
        <end position="515"/>
    </location>
</feature>
<dbReference type="Proteomes" id="UP001172159">
    <property type="component" value="Unassembled WGS sequence"/>
</dbReference>
<dbReference type="InterPro" id="IPR036249">
    <property type="entry name" value="Thioredoxin-like_sf"/>
</dbReference>
<dbReference type="AlphaFoldDB" id="A0AA39ZRN8"/>
<dbReference type="PANTHER" id="PTHR43004">
    <property type="entry name" value="TRK SYSTEM POTASSIUM UPTAKE PROTEIN"/>
    <property type="match status" value="1"/>
</dbReference>
<dbReference type="InterPro" id="IPR036188">
    <property type="entry name" value="FAD/NAD-bd_sf"/>
</dbReference>